<keyword evidence="2" id="KW-0808">Transferase</keyword>
<feature type="compositionally biased region" description="Basic and acidic residues" evidence="1">
    <location>
        <begin position="103"/>
        <end position="112"/>
    </location>
</feature>
<protein>
    <submittedName>
        <fullName evidence="2">Nucleotide-diphospho-sugar transferase</fullName>
    </submittedName>
</protein>
<gene>
    <name evidence="2" type="ORF">B0T10DRAFT_162275</name>
</gene>
<sequence length="456" mass="52532">MVTRRGRLRIVALALIICTILFWHTRSRGYDYTYSQAPNATLEKPTGIDFEKEAGYFDNDTNELRMPTPAHGGRSRSTTSTSSTSTKSTSSTTIAQETTPSRQTEDGWRSKDADEEERLYEEMDKYEGVQENPESGVFLDKGAKSGSDKTTKKILHQPPPIPDKVDWSRFAYTQYVTNADYLCNSVMIFETLHRLGSKADRLMMYPNFMLDPTDTESDTPHGKLLIQARDKYNVKLMPVEVQHREGADATWADSFTKLLAFNQTQYDRVLSLDSDGAVLQPMDELFLLPPSPVAMPRAYWLLDESPPKTMLSSQVVLIQPDTVEFERIIHKIATTTENDYDMEIVNDLYRDSAMILPHRPYDMLTGEWRRTEHSHYLGSDREVWDPATVLSEAKFIHFSDWPVPKPWMFVPEDIKRANQPRCRMINGEESCLEQEIWNRFYTNFAEQRLVSKLDLC</sequence>
<proteinExistence type="predicted"/>
<evidence type="ECO:0000256" key="1">
    <source>
        <dbReference type="SAM" id="MobiDB-lite"/>
    </source>
</evidence>
<feature type="region of interest" description="Disordered" evidence="1">
    <location>
        <begin position="57"/>
        <end position="160"/>
    </location>
</feature>
<dbReference type="SUPFAM" id="SSF53448">
    <property type="entry name" value="Nucleotide-diphospho-sugar transferases"/>
    <property type="match status" value="1"/>
</dbReference>
<dbReference type="EMBL" id="JAGPYM010000003">
    <property type="protein sequence ID" value="KAH6896691.1"/>
    <property type="molecule type" value="Genomic_DNA"/>
</dbReference>
<evidence type="ECO:0000313" key="2">
    <source>
        <dbReference type="EMBL" id="KAH6896691.1"/>
    </source>
</evidence>
<reference evidence="2 3" key="1">
    <citation type="journal article" date="2021" name="Nat. Commun.">
        <title>Genetic determinants of endophytism in the Arabidopsis root mycobiome.</title>
        <authorList>
            <person name="Mesny F."/>
            <person name="Miyauchi S."/>
            <person name="Thiergart T."/>
            <person name="Pickel B."/>
            <person name="Atanasova L."/>
            <person name="Karlsson M."/>
            <person name="Huettel B."/>
            <person name="Barry K.W."/>
            <person name="Haridas S."/>
            <person name="Chen C."/>
            <person name="Bauer D."/>
            <person name="Andreopoulos W."/>
            <person name="Pangilinan J."/>
            <person name="LaButti K."/>
            <person name="Riley R."/>
            <person name="Lipzen A."/>
            <person name="Clum A."/>
            <person name="Drula E."/>
            <person name="Henrissat B."/>
            <person name="Kohler A."/>
            <person name="Grigoriev I.V."/>
            <person name="Martin F.M."/>
            <person name="Hacquard S."/>
        </authorList>
    </citation>
    <scope>NUCLEOTIDE SEQUENCE [LARGE SCALE GENOMIC DNA]</scope>
    <source>
        <strain evidence="2 3">MPI-CAGE-CH-0241</strain>
    </source>
</reference>
<dbReference type="PANTHER" id="PTHR11183">
    <property type="entry name" value="GLYCOGENIN SUBFAMILY MEMBER"/>
    <property type="match status" value="1"/>
</dbReference>
<dbReference type="InterPro" id="IPR050587">
    <property type="entry name" value="GNT1/Glycosyltrans_8"/>
</dbReference>
<dbReference type="AlphaFoldDB" id="A0A9P9ARF7"/>
<dbReference type="Proteomes" id="UP000777438">
    <property type="component" value="Unassembled WGS sequence"/>
</dbReference>
<feature type="compositionally biased region" description="Low complexity" evidence="1">
    <location>
        <begin position="77"/>
        <end position="93"/>
    </location>
</feature>
<accession>A0A9P9ARF7</accession>
<name>A0A9P9ARF7_9HYPO</name>
<comment type="caution">
    <text evidence="2">The sequence shown here is derived from an EMBL/GenBank/DDBJ whole genome shotgun (WGS) entry which is preliminary data.</text>
</comment>
<dbReference type="OrthoDB" id="2014201at2759"/>
<feature type="compositionally biased region" description="Basic and acidic residues" evidence="1">
    <location>
        <begin position="141"/>
        <end position="151"/>
    </location>
</feature>
<dbReference type="GO" id="GO:0016740">
    <property type="term" value="F:transferase activity"/>
    <property type="evidence" value="ECO:0007669"/>
    <property type="project" value="UniProtKB-KW"/>
</dbReference>
<dbReference type="InterPro" id="IPR029044">
    <property type="entry name" value="Nucleotide-diphossugar_trans"/>
</dbReference>
<organism evidence="2 3">
    <name type="scientific">Thelonectria olida</name>
    <dbReference type="NCBI Taxonomy" id="1576542"/>
    <lineage>
        <taxon>Eukaryota</taxon>
        <taxon>Fungi</taxon>
        <taxon>Dikarya</taxon>
        <taxon>Ascomycota</taxon>
        <taxon>Pezizomycotina</taxon>
        <taxon>Sordariomycetes</taxon>
        <taxon>Hypocreomycetidae</taxon>
        <taxon>Hypocreales</taxon>
        <taxon>Nectriaceae</taxon>
        <taxon>Thelonectria</taxon>
    </lineage>
</organism>
<dbReference type="Gene3D" id="3.90.550.10">
    <property type="entry name" value="Spore Coat Polysaccharide Biosynthesis Protein SpsA, Chain A"/>
    <property type="match status" value="1"/>
</dbReference>
<keyword evidence="3" id="KW-1185">Reference proteome</keyword>
<evidence type="ECO:0000313" key="3">
    <source>
        <dbReference type="Proteomes" id="UP000777438"/>
    </source>
</evidence>